<dbReference type="OrthoDB" id="9777090at2"/>
<dbReference type="RefSeq" id="WP_122190403.1">
    <property type="nucleotide sequence ID" value="NZ_RFFH01000012.1"/>
</dbReference>
<dbReference type="PANTHER" id="PTHR12277:SF81">
    <property type="entry name" value="PROTEIN ABHD13"/>
    <property type="match status" value="1"/>
</dbReference>
<dbReference type="Gene3D" id="3.40.50.1820">
    <property type="entry name" value="alpha/beta hydrolase"/>
    <property type="match status" value="1"/>
</dbReference>
<reference evidence="3 4" key="1">
    <citation type="submission" date="2018-10" db="EMBL/GenBank/DDBJ databases">
        <title>Isolation from cow dung.</title>
        <authorList>
            <person name="Ling L."/>
        </authorList>
    </citation>
    <scope>NUCLEOTIDE SEQUENCE [LARGE SCALE GENOMIC DNA]</scope>
    <source>
        <strain evidence="3 4">NEAU-LL90</strain>
    </source>
</reference>
<sequence length="270" mass="29032">MDLIHPVRPVLELLVFRPEAGGTGTPADYGLDYTDVPVVTADGCELSAWFVRARGGRAPLGHILYAHGNAGNISGRMPVLALLADAGFDVLVFDYRGYGRSTGRPSEQGMYLDARAARAALLAQPEVDPERVLYFGKSLGGGVLLELAQAHPPAGLILVSTFTGLRDVVRSLYPLLPAFTMPDAFPSLRRVRTLRSPVLIMHGERDELVPVGMGRDLFAAAPEPKRLHIYPRAMHNTVPLQPGWNTAVADWAREVLAAVDGTPARGTAAP</sequence>
<evidence type="ECO:0000259" key="1">
    <source>
        <dbReference type="Pfam" id="PF00561"/>
    </source>
</evidence>
<evidence type="ECO:0000313" key="4">
    <source>
        <dbReference type="Proteomes" id="UP000279275"/>
    </source>
</evidence>
<accession>A0A3M2KZK9</accession>
<feature type="domain" description="AB hydrolase-1" evidence="1">
    <location>
        <begin position="62"/>
        <end position="177"/>
    </location>
</feature>
<dbReference type="PANTHER" id="PTHR12277">
    <property type="entry name" value="ALPHA/BETA HYDROLASE DOMAIN-CONTAINING PROTEIN"/>
    <property type="match status" value="1"/>
</dbReference>
<comment type="caution">
    <text evidence="3">The sequence shown here is derived from an EMBL/GenBank/DDBJ whole genome shotgun (WGS) entry which is preliminary data.</text>
</comment>
<dbReference type="SUPFAM" id="SSF53474">
    <property type="entry name" value="alpha/beta-Hydrolases"/>
    <property type="match status" value="1"/>
</dbReference>
<organism evidence="3 4">
    <name type="scientific">Nocardia stercoris</name>
    <dbReference type="NCBI Taxonomy" id="2483361"/>
    <lineage>
        <taxon>Bacteria</taxon>
        <taxon>Bacillati</taxon>
        <taxon>Actinomycetota</taxon>
        <taxon>Actinomycetes</taxon>
        <taxon>Mycobacteriales</taxon>
        <taxon>Nocardiaceae</taxon>
        <taxon>Nocardia</taxon>
    </lineage>
</organism>
<dbReference type="InterPro" id="IPR022742">
    <property type="entry name" value="Hydrolase_4"/>
</dbReference>
<dbReference type="InterPro" id="IPR000073">
    <property type="entry name" value="AB_hydrolase_1"/>
</dbReference>
<keyword evidence="3" id="KW-0378">Hydrolase</keyword>
<dbReference type="EMBL" id="RFFH01000012">
    <property type="protein sequence ID" value="RMI29890.1"/>
    <property type="molecule type" value="Genomic_DNA"/>
</dbReference>
<evidence type="ECO:0000313" key="3">
    <source>
        <dbReference type="EMBL" id="RMI29890.1"/>
    </source>
</evidence>
<evidence type="ECO:0000259" key="2">
    <source>
        <dbReference type="Pfam" id="PF12146"/>
    </source>
</evidence>
<dbReference type="InterPro" id="IPR029058">
    <property type="entry name" value="AB_hydrolase_fold"/>
</dbReference>
<dbReference type="AlphaFoldDB" id="A0A3M2KZK9"/>
<protein>
    <submittedName>
        <fullName evidence="3">Alpha/beta hydrolase</fullName>
    </submittedName>
</protein>
<dbReference type="Pfam" id="PF00561">
    <property type="entry name" value="Abhydrolase_1"/>
    <property type="match status" value="1"/>
</dbReference>
<dbReference type="GO" id="GO:0016787">
    <property type="term" value="F:hydrolase activity"/>
    <property type="evidence" value="ECO:0007669"/>
    <property type="project" value="UniProtKB-KW"/>
</dbReference>
<keyword evidence="4" id="KW-1185">Reference proteome</keyword>
<dbReference type="Pfam" id="PF12146">
    <property type="entry name" value="Hydrolase_4"/>
    <property type="match status" value="1"/>
</dbReference>
<feature type="domain" description="Serine aminopeptidase S33" evidence="2">
    <location>
        <begin position="189"/>
        <end position="237"/>
    </location>
</feature>
<gene>
    <name evidence="3" type="ORF">EBN03_24160</name>
</gene>
<proteinExistence type="predicted"/>
<name>A0A3M2KZK9_9NOCA</name>
<dbReference type="Proteomes" id="UP000279275">
    <property type="component" value="Unassembled WGS sequence"/>
</dbReference>